<evidence type="ECO:0008006" key="3">
    <source>
        <dbReference type="Google" id="ProtNLM"/>
    </source>
</evidence>
<name>A0A150R8B5_SORCE</name>
<reference evidence="1 2" key="1">
    <citation type="submission" date="2014-02" db="EMBL/GenBank/DDBJ databases">
        <title>The small core and large imbalanced accessory genome model reveals a collaborative survival strategy of Sorangium cellulosum strains in nature.</title>
        <authorList>
            <person name="Han K."/>
            <person name="Peng R."/>
            <person name="Blom J."/>
            <person name="Li Y.-Z."/>
        </authorList>
    </citation>
    <scope>NUCLEOTIDE SEQUENCE [LARGE SCALE GENOMIC DNA]</scope>
    <source>
        <strain evidence="1 2">So0011-07</strain>
    </source>
</reference>
<protein>
    <recommendedName>
        <fullName evidence="3">Transposase</fullName>
    </recommendedName>
</protein>
<dbReference type="AlphaFoldDB" id="A0A150R8B5"/>
<dbReference type="EMBL" id="JEMB01003001">
    <property type="protein sequence ID" value="KYF76539.1"/>
    <property type="molecule type" value="Genomic_DNA"/>
</dbReference>
<comment type="caution">
    <text evidence="1">The sequence shown here is derived from an EMBL/GenBank/DDBJ whole genome shotgun (WGS) entry which is preliminary data.</text>
</comment>
<evidence type="ECO:0000313" key="2">
    <source>
        <dbReference type="Proteomes" id="UP000075635"/>
    </source>
</evidence>
<dbReference type="Proteomes" id="UP000075635">
    <property type="component" value="Unassembled WGS sequence"/>
</dbReference>
<evidence type="ECO:0000313" key="1">
    <source>
        <dbReference type="EMBL" id="KYF76539.1"/>
    </source>
</evidence>
<organism evidence="1 2">
    <name type="scientific">Sorangium cellulosum</name>
    <name type="common">Polyangium cellulosum</name>
    <dbReference type="NCBI Taxonomy" id="56"/>
    <lineage>
        <taxon>Bacteria</taxon>
        <taxon>Pseudomonadati</taxon>
        <taxon>Myxococcota</taxon>
        <taxon>Polyangia</taxon>
        <taxon>Polyangiales</taxon>
        <taxon>Polyangiaceae</taxon>
        <taxon>Sorangium</taxon>
    </lineage>
</organism>
<gene>
    <name evidence="1" type="ORF">BE17_16570</name>
</gene>
<sequence length="75" mass="8475">MRSVLESRRLAAFRAEVTAAMRRIFIDESARVQEHAAATSDAQHREVTFLQRFGGSLNLNLQCHAIVSDGVRFEE</sequence>
<proteinExistence type="predicted"/>
<accession>A0A150R8B5</accession>